<dbReference type="KEGG" id="ccin:107263232"/>
<gene>
    <name evidence="2" type="primary">LOC107263232</name>
</gene>
<dbReference type="RefSeq" id="XP_015585668.1">
    <property type="nucleotide sequence ID" value="XM_015730182.2"/>
</dbReference>
<organism evidence="1 2">
    <name type="scientific">Cephus cinctus</name>
    <name type="common">Wheat stem sawfly</name>
    <dbReference type="NCBI Taxonomy" id="211228"/>
    <lineage>
        <taxon>Eukaryota</taxon>
        <taxon>Metazoa</taxon>
        <taxon>Ecdysozoa</taxon>
        <taxon>Arthropoda</taxon>
        <taxon>Hexapoda</taxon>
        <taxon>Insecta</taxon>
        <taxon>Pterygota</taxon>
        <taxon>Neoptera</taxon>
        <taxon>Endopterygota</taxon>
        <taxon>Hymenoptera</taxon>
        <taxon>Cephoidea</taxon>
        <taxon>Cephidae</taxon>
        <taxon>Cephus</taxon>
    </lineage>
</organism>
<proteinExistence type="predicted"/>
<dbReference type="Proteomes" id="UP000694920">
    <property type="component" value="Unplaced"/>
</dbReference>
<dbReference type="GeneID" id="107263232"/>
<evidence type="ECO:0000313" key="1">
    <source>
        <dbReference type="Proteomes" id="UP000694920"/>
    </source>
</evidence>
<dbReference type="AlphaFoldDB" id="A0AAJ7FD00"/>
<accession>A0AAJ7FD00</accession>
<evidence type="ECO:0000313" key="2">
    <source>
        <dbReference type="RefSeq" id="XP_015585668.1"/>
    </source>
</evidence>
<sequence length="113" mass="13407">MMDTIRALWEGVGRDYTFAVTFWNPFIVEDRCYAEVAACIMRQTHHEFNDRTDSTKRDIKELEEDAGLEIETEAVEKNEIEKKSGKERKKIQLLKKYLFGPVWMLYRGSSRMH</sequence>
<protein>
    <submittedName>
        <fullName evidence="2">Uncharacterized protein LOC107263232 isoform X2</fullName>
    </submittedName>
</protein>
<keyword evidence="1" id="KW-1185">Reference proteome</keyword>
<name>A0AAJ7FD00_CEPCN</name>
<reference evidence="2" key="1">
    <citation type="submission" date="2025-08" db="UniProtKB">
        <authorList>
            <consortium name="RefSeq"/>
        </authorList>
    </citation>
    <scope>IDENTIFICATION</scope>
</reference>